<evidence type="ECO:0000256" key="1">
    <source>
        <dbReference type="ARBA" id="ARBA00022723"/>
    </source>
</evidence>
<dbReference type="Proteomes" id="UP000245207">
    <property type="component" value="Unassembled WGS sequence"/>
</dbReference>
<reference evidence="5 6" key="1">
    <citation type="journal article" date="2018" name="Mol. Plant">
        <title>The genome of Artemisia annua provides insight into the evolution of Asteraceae family and artemisinin biosynthesis.</title>
        <authorList>
            <person name="Shen Q."/>
            <person name="Zhang L."/>
            <person name="Liao Z."/>
            <person name="Wang S."/>
            <person name="Yan T."/>
            <person name="Shi P."/>
            <person name="Liu M."/>
            <person name="Fu X."/>
            <person name="Pan Q."/>
            <person name="Wang Y."/>
            <person name="Lv Z."/>
            <person name="Lu X."/>
            <person name="Zhang F."/>
            <person name="Jiang W."/>
            <person name="Ma Y."/>
            <person name="Chen M."/>
            <person name="Hao X."/>
            <person name="Li L."/>
            <person name="Tang Y."/>
            <person name="Lv G."/>
            <person name="Zhou Y."/>
            <person name="Sun X."/>
            <person name="Brodelius P.E."/>
            <person name="Rose J.K.C."/>
            <person name="Tang K."/>
        </authorList>
    </citation>
    <scope>NUCLEOTIDE SEQUENCE [LARGE SCALE GENOMIC DNA]</scope>
    <source>
        <strain evidence="6">cv. Huhao1</strain>
        <tissue evidence="5">Leaf</tissue>
    </source>
</reference>
<evidence type="ECO:0000256" key="3">
    <source>
        <dbReference type="SAM" id="MobiDB-lite"/>
    </source>
</evidence>
<dbReference type="InterPro" id="IPR057670">
    <property type="entry name" value="SH3_retrovirus"/>
</dbReference>
<dbReference type="InterPro" id="IPR025724">
    <property type="entry name" value="GAG-pre-integrase_dom"/>
</dbReference>
<dbReference type="GO" id="GO:0003676">
    <property type="term" value="F:nucleic acid binding"/>
    <property type="evidence" value="ECO:0007669"/>
    <property type="project" value="InterPro"/>
</dbReference>
<dbReference type="InterPro" id="IPR036397">
    <property type="entry name" value="RNaseH_sf"/>
</dbReference>
<dbReference type="EMBL" id="PKPP01000080">
    <property type="protein sequence ID" value="PWA98143.1"/>
    <property type="molecule type" value="Genomic_DNA"/>
</dbReference>
<dbReference type="InterPro" id="IPR043502">
    <property type="entry name" value="DNA/RNA_pol_sf"/>
</dbReference>
<dbReference type="SUPFAM" id="SSF53098">
    <property type="entry name" value="Ribonuclease H-like"/>
    <property type="match status" value="1"/>
</dbReference>
<dbReference type="GO" id="GO:0016787">
    <property type="term" value="F:hydrolase activity"/>
    <property type="evidence" value="ECO:0007669"/>
    <property type="project" value="UniProtKB-KW"/>
</dbReference>
<dbReference type="PROSITE" id="PS50994">
    <property type="entry name" value="INTEGRASE"/>
    <property type="match status" value="1"/>
</dbReference>
<dbReference type="GO" id="GO:0046872">
    <property type="term" value="F:metal ion binding"/>
    <property type="evidence" value="ECO:0007669"/>
    <property type="project" value="UniProtKB-KW"/>
</dbReference>
<dbReference type="AlphaFoldDB" id="A0A2U1QJG8"/>
<feature type="domain" description="Integrase catalytic" evidence="4">
    <location>
        <begin position="128"/>
        <end position="303"/>
    </location>
</feature>
<keyword evidence="2" id="KW-0378">Hydrolase</keyword>
<dbReference type="PANTHER" id="PTHR42648">
    <property type="entry name" value="TRANSPOSASE, PUTATIVE-RELATED"/>
    <property type="match status" value="1"/>
</dbReference>
<dbReference type="InterPro" id="IPR013103">
    <property type="entry name" value="RVT_2"/>
</dbReference>
<dbReference type="GO" id="GO:0015074">
    <property type="term" value="P:DNA integration"/>
    <property type="evidence" value="ECO:0007669"/>
    <property type="project" value="InterPro"/>
</dbReference>
<dbReference type="CDD" id="cd09272">
    <property type="entry name" value="RNase_HI_RT_Ty1"/>
    <property type="match status" value="1"/>
</dbReference>
<evidence type="ECO:0000313" key="6">
    <source>
        <dbReference type="Proteomes" id="UP000245207"/>
    </source>
</evidence>
<dbReference type="SUPFAM" id="SSF56672">
    <property type="entry name" value="DNA/RNA polymerases"/>
    <property type="match status" value="1"/>
</dbReference>
<comment type="caution">
    <text evidence="5">The sequence shown here is derived from an EMBL/GenBank/DDBJ whole genome shotgun (WGS) entry which is preliminary data.</text>
</comment>
<feature type="region of interest" description="Disordered" evidence="3">
    <location>
        <begin position="427"/>
        <end position="452"/>
    </location>
</feature>
<proteinExistence type="predicted"/>
<dbReference type="Pfam" id="PF07727">
    <property type="entry name" value="RVT_2"/>
    <property type="match status" value="1"/>
</dbReference>
<dbReference type="OrthoDB" id="414945at2759"/>
<dbReference type="Gene3D" id="3.30.420.10">
    <property type="entry name" value="Ribonuclease H-like superfamily/Ribonuclease H"/>
    <property type="match status" value="1"/>
</dbReference>
<keyword evidence="1" id="KW-0479">Metal-binding</keyword>
<protein>
    <submittedName>
        <fullName evidence="5">Gag-pol polyprotein</fullName>
    </submittedName>
</protein>
<dbReference type="InterPro" id="IPR039537">
    <property type="entry name" value="Retrotran_Ty1/copia-like"/>
</dbReference>
<dbReference type="PANTHER" id="PTHR42648:SF26">
    <property type="entry name" value="INTEGRASE CATALYTIC DOMAIN-CONTAINING PROTEIN"/>
    <property type="match status" value="1"/>
</dbReference>
<name>A0A2U1QJG8_ARTAN</name>
<sequence>MNLASVSKICDSGYDVKFSVSDCSIYDRKTQEVVGTGHRQGDLYVLDHYRDIHDIASSSVDLSYFWLNRSSSAFYLWHSRLGHVCSSRLRFLASTGALGKLDAHDISDCSGCKLAKFSALPFSNSVSSSNAPFDLVHSDVWGPSPVSTKGGSRYYASFIDDFTRYTWIYLMKRRSDFLTVFKEFRALVKTQHLTVIKCFRCDLGEHNKLKYIIHRKILFRGTRRCNARVPCYQTSCTDTPQQNGFAERKHCYLVETARSFLLSADVPSVFWGEAILTATYVINRIPTAHNSGLSPFEKLYGTLPDYSSLRVFGCTCFVLKPHIERTKLSPKSTLCVFLGYGSGQKGYRFYDPVGQKLYTSRHVEFLEHIPYFSVPASSHHLTQSELIKLDPFDAEDEQPSQIPQEIPTDTTTVLEPTTTETLPVTTVIQPPPTATQSSTKAVVGPPPSGRPKRILPLPVSKHAIGSRWVYKIKTQSDGSIERYKARLVAKVYAQEYGMDYEETFAPVAKMTTIRTLIAVASSLKWKIYQLDVKNAFLNGDLNEEVFMTPPPGVSHKPGEVCKLKKALNGLKQAPRAWYEKFATVVTSLGFISSYRDSALFVKHSSVGRILLSLYVDDMIITGDDCVRIESLKLELAHRFAMKDLGLLRYFLGIEIASSPKGYILSQSKYIADLLDRARIKDKMSFVYAPTTVHWAVVLHILRYLRGTQFQTLLFPSTSALDSRAYCDSNWADDSVSYMGVRISHSTSLHCDNRSAIQIVRNSVFHERTKHIEIDYHFTRHHLQAGTISLPFIPSFLQIANVFTMPHSGPWFRFLTDKLSIFLAVAL</sequence>
<dbReference type="InterPro" id="IPR012337">
    <property type="entry name" value="RNaseH-like_sf"/>
</dbReference>
<accession>A0A2U1QJG8</accession>
<keyword evidence="6" id="KW-1185">Reference proteome</keyword>
<evidence type="ECO:0000259" key="4">
    <source>
        <dbReference type="PROSITE" id="PS50994"/>
    </source>
</evidence>
<dbReference type="Pfam" id="PF13976">
    <property type="entry name" value="gag_pre-integrs"/>
    <property type="match status" value="1"/>
</dbReference>
<evidence type="ECO:0000313" key="5">
    <source>
        <dbReference type="EMBL" id="PWA98143.1"/>
    </source>
</evidence>
<organism evidence="5 6">
    <name type="scientific">Artemisia annua</name>
    <name type="common">Sweet wormwood</name>
    <dbReference type="NCBI Taxonomy" id="35608"/>
    <lineage>
        <taxon>Eukaryota</taxon>
        <taxon>Viridiplantae</taxon>
        <taxon>Streptophyta</taxon>
        <taxon>Embryophyta</taxon>
        <taxon>Tracheophyta</taxon>
        <taxon>Spermatophyta</taxon>
        <taxon>Magnoliopsida</taxon>
        <taxon>eudicotyledons</taxon>
        <taxon>Gunneridae</taxon>
        <taxon>Pentapetalae</taxon>
        <taxon>asterids</taxon>
        <taxon>campanulids</taxon>
        <taxon>Asterales</taxon>
        <taxon>Asteraceae</taxon>
        <taxon>Asteroideae</taxon>
        <taxon>Anthemideae</taxon>
        <taxon>Artemisiinae</taxon>
        <taxon>Artemisia</taxon>
    </lineage>
</organism>
<evidence type="ECO:0000256" key="2">
    <source>
        <dbReference type="ARBA" id="ARBA00022801"/>
    </source>
</evidence>
<gene>
    <name evidence="5" type="ORF">CTI12_AA004360</name>
</gene>
<dbReference type="InterPro" id="IPR001584">
    <property type="entry name" value="Integrase_cat-core"/>
</dbReference>
<dbReference type="Pfam" id="PF25597">
    <property type="entry name" value="SH3_retrovirus"/>
    <property type="match status" value="1"/>
</dbReference>
<dbReference type="STRING" id="35608.A0A2U1QJG8"/>